<dbReference type="InterPro" id="IPR022409">
    <property type="entry name" value="PKD/Chitinase_dom"/>
</dbReference>
<keyword evidence="4" id="KW-1185">Reference proteome</keyword>
<dbReference type="EMBL" id="JAULBC010000005">
    <property type="protein sequence ID" value="MEX6688932.1"/>
    <property type="molecule type" value="Genomic_DNA"/>
</dbReference>
<reference evidence="3 4" key="1">
    <citation type="submission" date="2023-07" db="EMBL/GenBank/DDBJ databases">
        <authorList>
            <person name="Lian W.-H."/>
        </authorList>
    </citation>
    <scope>NUCLEOTIDE SEQUENCE [LARGE SCALE GENOMIC DNA]</scope>
    <source>
        <strain evidence="3 4">SYSU DXS3180</strain>
    </source>
</reference>
<proteinExistence type="predicted"/>
<keyword evidence="1" id="KW-0732">Signal</keyword>
<dbReference type="SUPFAM" id="SSF49299">
    <property type="entry name" value="PKD domain"/>
    <property type="match status" value="6"/>
</dbReference>
<dbReference type="PROSITE" id="PS50093">
    <property type="entry name" value="PKD"/>
    <property type="match status" value="2"/>
</dbReference>
<dbReference type="CDD" id="cd00146">
    <property type="entry name" value="PKD"/>
    <property type="match status" value="1"/>
</dbReference>
<organism evidence="3 4">
    <name type="scientific">Danxiaibacter flavus</name>
    <dbReference type="NCBI Taxonomy" id="3049108"/>
    <lineage>
        <taxon>Bacteria</taxon>
        <taxon>Pseudomonadati</taxon>
        <taxon>Bacteroidota</taxon>
        <taxon>Chitinophagia</taxon>
        <taxon>Chitinophagales</taxon>
        <taxon>Chitinophagaceae</taxon>
        <taxon>Danxiaibacter</taxon>
    </lineage>
</organism>
<dbReference type="InterPro" id="IPR029865">
    <property type="entry name" value="KIAA0319-like"/>
</dbReference>
<name>A0ABV3ZGB5_9BACT</name>
<sequence length="946" mass="100299">MPGITVPYLPNYKRTMIVLLSFAIALNVSSQTFTPITTYISPNIGGYWEYLPADYATSNKTYPLLLFFHGKGERGSGSQTDLQLILTYGPPKVIADGLFPKTITVGGKNYSYIVISPQLANTAIETAQDFNILMNYIRHHYRIDDSRVYLSGLSLGAGRILYSASSSMSDANSVAGIVSASTDWSGDTLQSSTLAATNMPLWFATNTEDPTIPYTYTLWWYDFLSAYTPPMNPKPLLDTFGVSGHDSWTKLFDPTFRPRGVNVYEWLLQYTRGTDTATRRVYPYISVPDTVTLPVKGITLDGSASSTDSGALIISYKWKVLSGPAGYQLNNSTASIATLTKLSPGKYTIQLTVSNNKGVSGSSNAVVVTVQGPNPLAVAQAPSSISLPVDSVTLDGSASYDPLGTIASYNWSCIGGPSGYVFNSTTNKVVKVTSLTGGIYDFVLKVKNNRGYESSDTVSVLVKNATVTGPVAVIRNPGLVTGTSATLDASASYTAAGRTITKWQWNYISGPKNYIIENSTKAITKVSNLVNGTYTFQVKVSDAGGSGSGRVTFTVNLAAATVNAVIDGPGSISVDSVVLDGRFSSSSNGNLSYNWAVISGPAGYTINNTIEPVIKITGMKEGTYKVTLTVKNTTGQQDTDTATIIVNPALPTVHAVINAPNSITLPVDSVALDGSSSSSSNGGLTYRWVVVSGPTGYVLSSTVAPLLKVTKMKAGTYVFALIVKNGTGQLDSTSATVVVNQAAITGPVAVIANPGPVTTSTVTLDASGSYTVPGRTITSYLWNYMAGPKNAIIQSPTQAITAVTNLTNGTYTYRVKVTDKAGSNSQTVTFTVTLSSGQRIANAEQHSGSEVSSLELNEPKAQQLKLSPVPTNDQLNLSMVNDLTGKVTVHIADMSGRIVLRKSCADKTASVWKEKVNVTNLSGGSYFVTVAIGNETFSGRFIKLSN</sequence>
<dbReference type="SMART" id="SM00089">
    <property type="entry name" value="PKD"/>
    <property type="match status" value="6"/>
</dbReference>
<dbReference type="InterPro" id="IPR029058">
    <property type="entry name" value="AB_hydrolase_fold"/>
</dbReference>
<dbReference type="Pfam" id="PF18962">
    <property type="entry name" value="Por_Secre_tail"/>
    <property type="match status" value="1"/>
</dbReference>
<dbReference type="InterPro" id="IPR026444">
    <property type="entry name" value="Secre_tail"/>
</dbReference>
<evidence type="ECO:0000259" key="2">
    <source>
        <dbReference type="PROSITE" id="PS50093"/>
    </source>
</evidence>
<accession>A0ABV3ZGB5</accession>
<comment type="caution">
    <text evidence="3">The sequence shown here is derived from an EMBL/GenBank/DDBJ whole genome shotgun (WGS) entry which is preliminary data.</text>
</comment>
<feature type="domain" description="PKD" evidence="2">
    <location>
        <begin position="305"/>
        <end position="370"/>
    </location>
</feature>
<dbReference type="Gene3D" id="2.60.40.10">
    <property type="entry name" value="Immunoglobulins"/>
    <property type="match status" value="6"/>
</dbReference>
<evidence type="ECO:0000313" key="3">
    <source>
        <dbReference type="EMBL" id="MEX6688932.1"/>
    </source>
</evidence>
<dbReference type="PANTHER" id="PTHR46182">
    <property type="entry name" value="FI19480P1"/>
    <property type="match status" value="1"/>
</dbReference>
<dbReference type="InterPro" id="IPR000601">
    <property type="entry name" value="PKD_dom"/>
</dbReference>
<dbReference type="NCBIfam" id="TIGR04183">
    <property type="entry name" value="Por_Secre_tail"/>
    <property type="match status" value="1"/>
</dbReference>
<dbReference type="Proteomes" id="UP001560573">
    <property type="component" value="Unassembled WGS sequence"/>
</dbReference>
<dbReference type="Gene3D" id="3.40.50.1820">
    <property type="entry name" value="alpha/beta hydrolase"/>
    <property type="match status" value="1"/>
</dbReference>
<dbReference type="InterPro" id="IPR035986">
    <property type="entry name" value="PKD_dom_sf"/>
</dbReference>
<feature type="domain" description="PKD" evidence="2">
    <location>
        <begin position="584"/>
        <end position="653"/>
    </location>
</feature>
<evidence type="ECO:0000256" key="1">
    <source>
        <dbReference type="SAM" id="SignalP"/>
    </source>
</evidence>
<evidence type="ECO:0000313" key="4">
    <source>
        <dbReference type="Proteomes" id="UP001560573"/>
    </source>
</evidence>
<feature type="signal peptide" evidence="1">
    <location>
        <begin position="1"/>
        <end position="30"/>
    </location>
</feature>
<dbReference type="PANTHER" id="PTHR46182:SF2">
    <property type="entry name" value="FI19480P1"/>
    <property type="match status" value="1"/>
</dbReference>
<dbReference type="Pfam" id="PF22352">
    <property type="entry name" value="K319L-like_PKD"/>
    <property type="match status" value="6"/>
</dbReference>
<gene>
    <name evidence="3" type="ORF">QTN47_15595</name>
</gene>
<dbReference type="InterPro" id="IPR003961">
    <property type="entry name" value="FN3_dom"/>
</dbReference>
<protein>
    <submittedName>
        <fullName evidence="3">PKD domain-containing protein</fullName>
    </submittedName>
</protein>
<dbReference type="SMART" id="SM00060">
    <property type="entry name" value="FN3"/>
    <property type="match status" value="4"/>
</dbReference>
<dbReference type="InterPro" id="IPR013783">
    <property type="entry name" value="Ig-like_fold"/>
</dbReference>
<feature type="chain" id="PRO_5047223071" evidence="1">
    <location>
        <begin position="31"/>
        <end position="946"/>
    </location>
</feature>
<dbReference type="RefSeq" id="WP_369330341.1">
    <property type="nucleotide sequence ID" value="NZ_JAULBC010000005.1"/>
</dbReference>
<dbReference type="SUPFAM" id="SSF53474">
    <property type="entry name" value="alpha/beta-Hydrolases"/>
    <property type="match status" value="1"/>
</dbReference>